<name>A0A8D9CCI9_9VIRU</name>
<sequence>MLKLCRFESTGHSYDDIVLYDDQTNKFLILESLTDNNKFNGCIFSPEPTGKFTDLDTFKLDHFNGKEVTIDDLINSEHFTVVINGDTILSKPKVNAQNYDNNGKIMIFKFKEKDSITYETKMSEEDYPFHEIKSIKANLIFKKKGL</sequence>
<evidence type="ECO:0000313" key="1">
    <source>
        <dbReference type="EMBL" id="CAG7581783.1"/>
    </source>
</evidence>
<proteinExistence type="predicted"/>
<gene>
    <name evidence="1" type="ORF">SLAVMIC_01028</name>
</gene>
<accession>A0A8D9CCI9</accession>
<protein>
    <submittedName>
        <fullName evidence="1">Uncharacterized protein</fullName>
    </submittedName>
</protein>
<organism evidence="1">
    <name type="scientific">uncultured marine phage</name>
    <dbReference type="NCBI Taxonomy" id="707152"/>
    <lineage>
        <taxon>Viruses</taxon>
        <taxon>environmental samples</taxon>
    </lineage>
</organism>
<dbReference type="EMBL" id="OU342829">
    <property type="protein sequence ID" value="CAG7581783.1"/>
    <property type="molecule type" value="Genomic_DNA"/>
</dbReference>
<reference evidence="1" key="1">
    <citation type="submission" date="2021-06" db="EMBL/GenBank/DDBJ databases">
        <authorList>
            <person name="Gannon L."/>
            <person name="Redgwell R T."/>
            <person name="Michniewski S."/>
            <person name="Harrison D C."/>
            <person name="Millard A."/>
        </authorList>
    </citation>
    <scope>NUCLEOTIDE SEQUENCE</scope>
</reference>